<dbReference type="Proteomes" id="UP001454036">
    <property type="component" value="Unassembled WGS sequence"/>
</dbReference>
<protein>
    <recommendedName>
        <fullName evidence="3">DUF4283 domain-containing protein</fullName>
    </recommendedName>
</protein>
<proteinExistence type="predicted"/>
<dbReference type="EMBL" id="BAABME010001613">
    <property type="protein sequence ID" value="GAA0150562.1"/>
    <property type="molecule type" value="Genomic_DNA"/>
</dbReference>
<accession>A0AAV3PFQ6</accession>
<dbReference type="AlphaFoldDB" id="A0AAV3PFQ6"/>
<keyword evidence="2" id="KW-1185">Reference proteome</keyword>
<reference evidence="1 2" key="1">
    <citation type="submission" date="2024-01" db="EMBL/GenBank/DDBJ databases">
        <title>The complete chloroplast genome sequence of Lithospermum erythrorhizon: insights into the phylogenetic relationship among Boraginaceae species and the maternal lineages of purple gromwells.</title>
        <authorList>
            <person name="Okada T."/>
            <person name="Watanabe K."/>
        </authorList>
    </citation>
    <scope>NUCLEOTIDE SEQUENCE [LARGE SCALE GENOMIC DNA]</scope>
</reference>
<comment type="caution">
    <text evidence="1">The sequence shown here is derived from an EMBL/GenBank/DDBJ whole genome shotgun (WGS) entry which is preliminary data.</text>
</comment>
<sequence>MKEWARNIDPLRINFSECLFWIHLRGLKDEFLTKDVASKLAADFERCDSVKLKKDKMGRNFFRIRAKVIVDCPIQRTLQFLVGDALISGYLAYKRLPNLCFRCGLGDSVKQCPTLSEKADPRKNLAYDLWIKASIEKSWIVFKLEEDLEANEVIQALGGGQSRFKLSDE</sequence>
<evidence type="ECO:0000313" key="2">
    <source>
        <dbReference type="Proteomes" id="UP001454036"/>
    </source>
</evidence>
<gene>
    <name evidence="1" type="ORF">LIER_09482</name>
</gene>
<name>A0AAV3PFQ6_LITER</name>
<evidence type="ECO:0000313" key="1">
    <source>
        <dbReference type="EMBL" id="GAA0150562.1"/>
    </source>
</evidence>
<evidence type="ECO:0008006" key="3">
    <source>
        <dbReference type="Google" id="ProtNLM"/>
    </source>
</evidence>
<organism evidence="1 2">
    <name type="scientific">Lithospermum erythrorhizon</name>
    <name type="common">Purple gromwell</name>
    <name type="synonym">Lithospermum officinale var. erythrorhizon</name>
    <dbReference type="NCBI Taxonomy" id="34254"/>
    <lineage>
        <taxon>Eukaryota</taxon>
        <taxon>Viridiplantae</taxon>
        <taxon>Streptophyta</taxon>
        <taxon>Embryophyta</taxon>
        <taxon>Tracheophyta</taxon>
        <taxon>Spermatophyta</taxon>
        <taxon>Magnoliopsida</taxon>
        <taxon>eudicotyledons</taxon>
        <taxon>Gunneridae</taxon>
        <taxon>Pentapetalae</taxon>
        <taxon>asterids</taxon>
        <taxon>lamiids</taxon>
        <taxon>Boraginales</taxon>
        <taxon>Boraginaceae</taxon>
        <taxon>Boraginoideae</taxon>
        <taxon>Lithospermeae</taxon>
        <taxon>Lithospermum</taxon>
    </lineage>
</organism>